<keyword evidence="6" id="KW-1185">Reference proteome</keyword>
<keyword evidence="2" id="KW-0813">Transport</keyword>
<evidence type="ECO:0000256" key="1">
    <source>
        <dbReference type="ARBA" id="ARBA00004196"/>
    </source>
</evidence>
<reference evidence="5 6" key="1">
    <citation type="submission" date="2015-06" db="EMBL/GenBank/DDBJ databases">
        <title>Genome sequencing of Thermotogales isolates from hydrothermal vents.</title>
        <authorList>
            <person name="Haverkamp T.H."/>
            <person name="Kublanov I.V."/>
            <person name="Nesbo C.L."/>
        </authorList>
    </citation>
    <scope>NUCLEOTIDE SEQUENCE [LARGE SCALE GENOMIC DNA]</scope>
    <source>
        <strain evidence="6">ik275mar</strain>
    </source>
</reference>
<name>A0ABX3IK48_9BACT</name>
<proteinExistence type="predicted"/>
<dbReference type="InterPro" id="IPR050492">
    <property type="entry name" value="Bact_metal-bind_prot9"/>
</dbReference>
<dbReference type="Gene3D" id="3.40.50.1980">
    <property type="entry name" value="Nitrogenase molybdenum iron protein domain"/>
    <property type="match status" value="2"/>
</dbReference>
<evidence type="ECO:0000313" key="5">
    <source>
        <dbReference type="EMBL" id="ONN27579.1"/>
    </source>
</evidence>
<comment type="subcellular location">
    <subcellularLocation>
        <location evidence="1">Cell envelope</location>
    </subcellularLocation>
</comment>
<protein>
    <submittedName>
        <fullName evidence="5">ABC transporter substrate-binding protein</fullName>
    </submittedName>
</protein>
<dbReference type="PANTHER" id="PTHR42953:SF1">
    <property type="entry name" value="METAL-BINDING PROTEIN HI_0362-RELATED"/>
    <property type="match status" value="1"/>
</dbReference>
<evidence type="ECO:0000313" key="6">
    <source>
        <dbReference type="Proteomes" id="UP000242616"/>
    </source>
</evidence>
<organism evidence="5 6">
    <name type="scientific">Thermosipho affectus</name>
    <dbReference type="NCBI Taxonomy" id="660294"/>
    <lineage>
        <taxon>Bacteria</taxon>
        <taxon>Thermotogati</taxon>
        <taxon>Thermotogota</taxon>
        <taxon>Thermotogae</taxon>
        <taxon>Thermotogales</taxon>
        <taxon>Fervidobacteriaceae</taxon>
        <taxon>Thermosipho</taxon>
    </lineage>
</organism>
<sequence>MIVKKFFLLFLLFSSVMFSYVVVTINPYYLLVSELLKGVDDVKLLLPPNVNPHVYSLKVSDVKLLAKANLIIANGNLEPNLEKYDNVLYVKNYIPEVFIEHKNPHFWLDPYFVKFYIIPSLSEEFYKMYKDNKIMENEKKLLEKIDIFIKDAWKVLKTDGLVLVNHPSFYYFFKEFGIKIKWLEEGHNVSIGLKKIINTIKGRKLIALFTEKQQPESKIKVISKELKKKYYVLDPLGIDAKNFVDLYYKNLEIIRKALKNE</sequence>
<keyword evidence="4" id="KW-0732">Signal</keyword>
<dbReference type="EMBL" id="LBFC01000009">
    <property type="protein sequence ID" value="ONN27579.1"/>
    <property type="molecule type" value="Genomic_DNA"/>
</dbReference>
<evidence type="ECO:0000256" key="4">
    <source>
        <dbReference type="ARBA" id="ARBA00022729"/>
    </source>
</evidence>
<dbReference type="InterPro" id="IPR006127">
    <property type="entry name" value="ZnuA-like"/>
</dbReference>
<dbReference type="Proteomes" id="UP000242616">
    <property type="component" value="Unassembled WGS sequence"/>
</dbReference>
<dbReference type="PANTHER" id="PTHR42953">
    <property type="entry name" value="HIGH-AFFINITY ZINC UPTAKE SYSTEM PROTEIN ZNUA-RELATED"/>
    <property type="match status" value="1"/>
</dbReference>
<accession>A0ABX3IK48</accession>
<keyword evidence="3" id="KW-0479">Metal-binding</keyword>
<comment type="caution">
    <text evidence="5">The sequence shown here is derived from an EMBL/GenBank/DDBJ whole genome shotgun (WGS) entry which is preliminary data.</text>
</comment>
<evidence type="ECO:0000256" key="3">
    <source>
        <dbReference type="ARBA" id="ARBA00022723"/>
    </source>
</evidence>
<dbReference type="Pfam" id="PF01297">
    <property type="entry name" value="ZnuA"/>
    <property type="match status" value="1"/>
</dbReference>
<evidence type="ECO:0000256" key="2">
    <source>
        <dbReference type="ARBA" id="ARBA00022448"/>
    </source>
</evidence>
<dbReference type="SUPFAM" id="SSF53807">
    <property type="entry name" value="Helical backbone' metal receptor"/>
    <property type="match status" value="1"/>
</dbReference>
<gene>
    <name evidence="5" type="ORF">XJ44_02875</name>
</gene>